<dbReference type="NCBIfam" id="TIGR00724">
    <property type="entry name" value="urea_amlyse_rel"/>
    <property type="match status" value="1"/>
</dbReference>
<evidence type="ECO:0000259" key="4">
    <source>
        <dbReference type="SMART" id="SM00797"/>
    </source>
</evidence>
<evidence type="ECO:0000313" key="6">
    <source>
        <dbReference type="Proteomes" id="UP000192761"/>
    </source>
</evidence>
<keyword evidence="6" id="KW-1185">Reference proteome</keyword>
<keyword evidence="1" id="KW-0547">Nucleotide-binding</keyword>
<dbReference type="Proteomes" id="UP000192761">
    <property type="component" value="Unassembled WGS sequence"/>
</dbReference>
<dbReference type="PROSITE" id="PS51257">
    <property type="entry name" value="PROKAR_LIPOPROTEIN"/>
    <property type="match status" value="1"/>
</dbReference>
<dbReference type="InterPro" id="IPR003778">
    <property type="entry name" value="CT_A_B"/>
</dbReference>
<accession>A0A1W1XKC4</accession>
<dbReference type="STRING" id="1121001.SAMN02745857_01899"/>
<organism evidence="5 6">
    <name type="scientific">Andreprevotia lacus DSM 23236</name>
    <dbReference type="NCBI Taxonomy" id="1121001"/>
    <lineage>
        <taxon>Bacteria</taxon>
        <taxon>Pseudomonadati</taxon>
        <taxon>Pseudomonadota</taxon>
        <taxon>Betaproteobacteria</taxon>
        <taxon>Neisseriales</taxon>
        <taxon>Chitinibacteraceae</taxon>
        <taxon>Andreprevotia</taxon>
    </lineage>
</organism>
<dbReference type="Gene3D" id="2.40.100.10">
    <property type="entry name" value="Cyclophilin-like"/>
    <property type="match status" value="1"/>
</dbReference>
<dbReference type="OrthoDB" id="9768696at2"/>
<proteinExistence type="predicted"/>
<dbReference type="InterPro" id="IPR029000">
    <property type="entry name" value="Cyclophilin-like_dom_sf"/>
</dbReference>
<dbReference type="GO" id="GO:0005524">
    <property type="term" value="F:ATP binding"/>
    <property type="evidence" value="ECO:0007669"/>
    <property type="project" value="UniProtKB-KW"/>
</dbReference>
<evidence type="ECO:0000256" key="3">
    <source>
        <dbReference type="ARBA" id="ARBA00022840"/>
    </source>
</evidence>
<protein>
    <submittedName>
        <fullName evidence="5">Biotin-dependent carboxylase uncharacterized domain-containing protein</fullName>
    </submittedName>
</protein>
<dbReference type="SUPFAM" id="SSF50891">
    <property type="entry name" value="Cyclophilin-like"/>
    <property type="match status" value="1"/>
</dbReference>
<dbReference type="GO" id="GO:0016787">
    <property type="term" value="F:hydrolase activity"/>
    <property type="evidence" value="ECO:0007669"/>
    <property type="project" value="UniProtKB-KW"/>
</dbReference>
<name>A0A1W1XKC4_9NEIS</name>
<feature type="domain" description="Carboxyltransferase" evidence="4">
    <location>
        <begin position="24"/>
        <end position="298"/>
    </location>
</feature>
<sequence>MTVTILKPGPLSSVQDAGRPGHGGIGLPAGGACDALALQLGNLLVGNDQGAAGIEISLGGLQLRFDRACSFALTGALADATLDGVPVGCWRRLHAQAGQVLAVGYAVLGARLLLCVAGGIEVPVVMGSRATALQSAIGGWQGRALAAGDVLPLGEARMLPVSEPAIRPPGRGDTLRVLPGPEWPLLERSAQHQLLHAPWRLTPDSNRMGAKLAGPPLTHGLGALPSHAVQPGVVQLPQAGQPILLLADAQVTGGYAKPLVVIQADLWRAAQFRPGESLHFAEVSAKDALAALQAQRDWLARLRRVLKLPQR</sequence>
<dbReference type="PANTHER" id="PTHR43309">
    <property type="entry name" value="5-OXOPROLINASE SUBUNIT C"/>
    <property type="match status" value="1"/>
</dbReference>
<dbReference type="EMBL" id="FWXD01000009">
    <property type="protein sequence ID" value="SMC24429.1"/>
    <property type="molecule type" value="Genomic_DNA"/>
</dbReference>
<dbReference type="AlphaFoldDB" id="A0A1W1XKC4"/>
<evidence type="ECO:0000313" key="5">
    <source>
        <dbReference type="EMBL" id="SMC24429.1"/>
    </source>
</evidence>
<dbReference type="InterPro" id="IPR052708">
    <property type="entry name" value="PxpC"/>
</dbReference>
<keyword evidence="3" id="KW-0067">ATP-binding</keyword>
<dbReference type="RefSeq" id="WP_084090549.1">
    <property type="nucleotide sequence ID" value="NZ_FWXD01000009.1"/>
</dbReference>
<dbReference type="PANTHER" id="PTHR43309:SF3">
    <property type="entry name" value="5-OXOPROLINASE SUBUNIT C"/>
    <property type="match status" value="1"/>
</dbReference>
<reference evidence="5 6" key="1">
    <citation type="submission" date="2017-04" db="EMBL/GenBank/DDBJ databases">
        <authorList>
            <person name="Afonso C.L."/>
            <person name="Miller P.J."/>
            <person name="Scott M.A."/>
            <person name="Spackman E."/>
            <person name="Goraichik I."/>
            <person name="Dimitrov K.M."/>
            <person name="Suarez D.L."/>
            <person name="Swayne D.E."/>
        </authorList>
    </citation>
    <scope>NUCLEOTIDE SEQUENCE [LARGE SCALE GENOMIC DNA]</scope>
    <source>
        <strain evidence="5 6">DSM 23236</strain>
    </source>
</reference>
<evidence type="ECO:0000256" key="1">
    <source>
        <dbReference type="ARBA" id="ARBA00022741"/>
    </source>
</evidence>
<gene>
    <name evidence="5" type="ORF">SAMN02745857_01899</name>
</gene>
<keyword evidence="2" id="KW-0378">Hydrolase</keyword>
<dbReference type="Pfam" id="PF02626">
    <property type="entry name" value="CT_A_B"/>
    <property type="match status" value="1"/>
</dbReference>
<dbReference type="SMART" id="SM00797">
    <property type="entry name" value="AHS2"/>
    <property type="match status" value="1"/>
</dbReference>
<evidence type="ECO:0000256" key="2">
    <source>
        <dbReference type="ARBA" id="ARBA00022801"/>
    </source>
</evidence>